<evidence type="ECO:0000256" key="1">
    <source>
        <dbReference type="ARBA" id="ARBA00010443"/>
    </source>
</evidence>
<proteinExistence type="inferred from homology"/>
<sequence length="381" mass="42991">MSADGSEENGVKAMNSVMGLINLQEDGSLIRELADRRAVESIPFAGRYRLIDFALSSMVNSGINKVGIMLPDEPRSVLDHLRSGKDWDLARRHDGLFYLPASQEDAMRRKGDLKNFYHNLDFIEHSSARYILLTNGSFVYNIDFDKILRFHQNTGADITLVSHTTIDENTGNNIVIETAENGLVRDIAEKPVAYQGMKVSMGIYLMDKRSFVDIVRYAYEHGGQDFVLDGIIRRAADYTMFAHEHDGYMAHVDSMSTYYRANMEILDPEVWESLFMGDRPIYTKIKDGVPVQYKETAKVTNSLIANGCVVRGEVENSILFRGVKVGKDVKIKNSIIMQKCDIRDGALVENVVCDKNVVITAEKWLKGAQEYPLVIKKNITI</sequence>
<keyword evidence="2" id="KW-0320">Glycogen biosynthesis</keyword>
<dbReference type="PANTHER" id="PTHR43523:SF6">
    <property type="entry name" value="GLYCOGEN BIOSYNTHESIS PROTEIN GLGD"/>
    <property type="match status" value="1"/>
</dbReference>
<dbReference type="AlphaFoldDB" id="E7N214"/>
<protein>
    <submittedName>
        <fullName evidence="5">Glucose-1-phosphate adenylyltransferase, GlgD subunit</fullName>
        <ecNumber evidence="5">2.7.7.27</ecNumber>
    </submittedName>
</protein>
<feature type="domain" description="Nucleotidyl transferase" evidence="3">
    <location>
        <begin position="29"/>
        <end position="265"/>
    </location>
</feature>
<dbReference type="HOGENOM" id="CLU_029499_14_0_9"/>
<dbReference type="Gene3D" id="3.90.550.10">
    <property type="entry name" value="Spore Coat Polysaccharide Biosynthesis Protein SpsA, Chain A"/>
    <property type="match status" value="1"/>
</dbReference>
<feature type="domain" description="Glucose-1-phosphate adenylyltransferase/Bifunctional protein GlmU-like C-terminal hexapeptide" evidence="4">
    <location>
        <begin position="294"/>
        <end position="362"/>
    </location>
</feature>
<keyword evidence="5" id="KW-0548">Nucleotidyltransferase</keyword>
<dbReference type="InterPro" id="IPR011831">
    <property type="entry name" value="ADP-Glc_PPase"/>
</dbReference>
<dbReference type="GO" id="GO:0008878">
    <property type="term" value="F:glucose-1-phosphate adenylyltransferase activity"/>
    <property type="evidence" value="ECO:0007669"/>
    <property type="project" value="UniProtKB-EC"/>
</dbReference>
<evidence type="ECO:0000259" key="3">
    <source>
        <dbReference type="Pfam" id="PF00483"/>
    </source>
</evidence>
<dbReference type="NCBIfam" id="TIGR02092">
    <property type="entry name" value="glgD"/>
    <property type="match status" value="1"/>
</dbReference>
<dbReference type="SUPFAM" id="SSF51161">
    <property type="entry name" value="Trimeric LpxA-like enzymes"/>
    <property type="match status" value="1"/>
</dbReference>
<reference evidence="5 6" key="1">
    <citation type="submission" date="2010-08" db="EMBL/GenBank/DDBJ databases">
        <authorList>
            <person name="Weinstock G."/>
            <person name="Sodergren E."/>
            <person name="Clifton S."/>
            <person name="Fulton L."/>
            <person name="Fulton B."/>
            <person name="Courtney L."/>
            <person name="Fronick C."/>
            <person name="Harrison M."/>
            <person name="Strong C."/>
            <person name="Farmer C."/>
            <person name="Delahaunty K."/>
            <person name="Markovic C."/>
            <person name="Hall O."/>
            <person name="Minx P."/>
            <person name="Tomlinson C."/>
            <person name="Mitreva M."/>
            <person name="Hou S."/>
            <person name="Chen J."/>
            <person name="Wollam A."/>
            <person name="Pepin K.H."/>
            <person name="Johnson M."/>
            <person name="Bhonagiri V."/>
            <person name="Zhang X."/>
            <person name="Suruliraj S."/>
            <person name="Warren W."/>
            <person name="Chinwalla A."/>
            <person name="Mardis E.R."/>
            <person name="Wilson R.K."/>
        </authorList>
    </citation>
    <scope>NUCLEOTIDE SEQUENCE [LARGE SCALE GENOMIC DNA]</scope>
    <source>
        <strain evidence="5 6">F0399</strain>
    </source>
</reference>
<dbReference type="InterPro" id="IPR005835">
    <property type="entry name" value="NTP_transferase_dom"/>
</dbReference>
<dbReference type="CDD" id="cd04651">
    <property type="entry name" value="LbH_G1P_AT_C"/>
    <property type="match status" value="1"/>
</dbReference>
<dbReference type="InterPro" id="IPR011004">
    <property type="entry name" value="Trimer_LpxA-like_sf"/>
</dbReference>
<evidence type="ECO:0000313" key="5">
    <source>
        <dbReference type="EMBL" id="EFW29796.1"/>
    </source>
</evidence>
<organism evidence="5 6">
    <name type="scientific">Selenomonas artemidis F0399</name>
    <dbReference type="NCBI Taxonomy" id="749551"/>
    <lineage>
        <taxon>Bacteria</taxon>
        <taxon>Bacillati</taxon>
        <taxon>Bacillota</taxon>
        <taxon>Negativicutes</taxon>
        <taxon>Selenomonadales</taxon>
        <taxon>Selenomonadaceae</taxon>
        <taxon>Selenomonas</taxon>
    </lineage>
</organism>
<dbReference type="InterPro" id="IPR011832">
    <property type="entry name" value="GlgDAde_trans"/>
</dbReference>
<gene>
    <name evidence="5" type="primary">glgD</name>
    <name evidence="5" type="ORF">HMPREF9555_01024</name>
</gene>
<dbReference type="EMBL" id="AECV01000016">
    <property type="protein sequence ID" value="EFW29796.1"/>
    <property type="molecule type" value="Genomic_DNA"/>
</dbReference>
<accession>E7N214</accession>
<keyword evidence="6" id="KW-1185">Reference proteome</keyword>
<keyword evidence="5" id="KW-0808">Transferase</keyword>
<dbReference type="CDD" id="cd02508">
    <property type="entry name" value="ADP_Glucose_PP"/>
    <property type="match status" value="1"/>
</dbReference>
<dbReference type="GO" id="GO:0005978">
    <property type="term" value="P:glycogen biosynthetic process"/>
    <property type="evidence" value="ECO:0007669"/>
    <property type="project" value="UniProtKB-KW"/>
</dbReference>
<dbReference type="PANTHER" id="PTHR43523">
    <property type="entry name" value="GLUCOSE-1-PHOSPHATE ADENYLYLTRANSFERASE-RELATED"/>
    <property type="match status" value="1"/>
</dbReference>
<dbReference type="EC" id="2.7.7.27" evidence="5"/>
<evidence type="ECO:0000259" key="4">
    <source>
        <dbReference type="Pfam" id="PF24894"/>
    </source>
</evidence>
<dbReference type="STRING" id="749551.HMPREF9555_01024"/>
<dbReference type="Proteomes" id="UP000004633">
    <property type="component" value="Unassembled WGS sequence"/>
</dbReference>
<name>E7N214_9FIRM</name>
<dbReference type="Gene3D" id="2.160.10.10">
    <property type="entry name" value="Hexapeptide repeat proteins"/>
    <property type="match status" value="1"/>
</dbReference>
<dbReference type="SUPFAM" id="SSF53448">
    <property type="entry name" value="Nucleotide-diphospho-sugar transferases"/>
    <property type="match status" value="1"/>
</dbReference>
<evidence type="ECO:0000313" key="6">
    <source>
        <dbReference type="Proteomes" id="UP000004633"/>
    </source>
</evidence>
<dbReference type="InterPro" id="IPR056818">
    <property type="entry name" value="GlmU/GlgC-like_hexapep"/>
</dbReference>
<dbReference type="Pfam" id="PF00483">
    <property type="entry name" value="NTP_transferase"/>
    <property type="match status" value="1"/>
</dbReference>
<comment type="similarity">
    <text evidence="1">Belongs to the bacterial/plant glucose-1-phosphate adenylyltransferase family.</text>
</comment>
<dbReference type="InterPro" id="IPR029044">
    <property type="entry name" value="Nucleotide-diphossugar_trans"/>
</dbReference>
<comment type="caution">
    <text evidence="5">The sequence shown here is derived from an EMBL/GenBank/DDBJ whole genome shotgun (WGS) entry which is preliminary data.</text>
</comment>
<dbReference type="Pfam" id="PF24894">
    <property type="entry name" value="Hexapep_GlmU"/>
    <property type="match status" value="1"/>
</dbReference>
<evidence type="ECO:0000256" key="2">
    <source>
        <dbReference type="ARBA" id="ARBA00023056"/>
    </source>
</evidence>